<dbReference type="AlphaFoldDB" id="A0A7R8WBL8"/>
<protein>
    <submittedName>
        <fullName evidence="1">Uncharacterized protein</fullName>
    </submittedName>
</protein>
<accession>A0A7R8WBL8</accession>
<dbReference type="EMBL" id="OB660687">
    <property type="protein sequence ID" value="CAD7225904.1"/>
    <property type="molecule type" value="Genomic_DNA"/>
</dbReference>
<dbReference type="OrthoDB" id="6077919at2759"/>
<organism evidence="1">
    <name type="scientific">Cyprideis torosa</name>
    <dbReference type="NCBI Taxonomy" id="163714"/>
    <lineage>
        <taxon>Eukaryota</taxon>
        <taxon>Metazoa</taxon>
        <taxon>Ecdysozoa</taxon>
        <taxon>Arthropoda</taxon>
        <taxon>Crustacea</taxon>
        <taxon>Oligostraca</taxon>
        <taxon>Ostracoda</taxon>
        <taxon>Podocopa</taxon>
        <taxon>Podocopida</taxon>
        <taxon>Cytherocopina</taxon>
        <taxon>Cytheroidea</taxon>
        <taxon>Cytherideidae</taxon>
        <taxon>Cyprideis</taxon>
    </lineage>
</organism>
<name>A0A7R8WBL8_9CRUS</name>
<proteinExistence type="predicted"/>
<sequence>MSPLWRANGEDSSGSQFASVDCGVMKGHFRPLRGERMGRQFWQSVCICGVMKERKGGCYLDGERRDIVSCHTCSVQVPQNVMDGWHIAAHSAPDKNCLKHGRSFKCDAELKLHQSDSHVGTSVCKCPISAKIFFSNLDLKVHLKGKHGLGEMKSARFLAKRLNFLQSCLRFHVKMVHSTKLPCCICDKSFPEFQLKIHMQGNENGKLHICEQCNVVLGSAVAIP</sequence>
<reference evidence="1" key="1">
    <citation type="submission" date="2020-11" db="EMBL/GenBank/DDBJ databases">
        <authorList>
            <person name="Tran Van P."/>
        </authorList>
    </citation>
    <scope>NUCLEOTIDE SEQUENCE</scope>
</reference>
<gene>
    <name evidence="1" type="ORF">CTOB1V02_LOCUS3832</name>
</gene>
<evidence type="ECO:0000313" key="1">
    <source>
        <dbReference type="EMBL" id="CAD7225904.1"/>
    </source>
</evidence>